<protein>
    <submittedName>
        <fullName evidence="2">Uncharacterized protein</fullName>
    </submittedName>
</protein>
<feature type="region of interest" description="Disordered" evidence="1">
    <location>
        <begin position="74"/>
        <end position="93"/>
    </location>
</feature>
<dbReference type="InterPro" id="IPR036322">
    <property type="entry name" value="WD40_repeat_dom_sf"/>
</dbReference>
<organism evidence="2 3">
    <name type="scientific">Pseudo-nitzschia multistriata</name>
    <dbReference type="NCBI Taxonomy" id="183589"/>
    <lineage>
        <taxon>Eukaryota</taxon>
        <taxon>Sar</taxon>
        <taxon>Stramenopiles</taxon>
        <taxon>Ochrophyta</taxon>
        <taxon>Bacillariophyta</taxon>
        <taxon>Bacillariophyceae</taxon>
        <taxon>Bacillariophycidae</taxon>
        <taxon>Bacillariales</taxon>
        <taxon>Bacillariaceae</taxon>
        <taxon>Pseudo-nitzschia</taxon>
    </lineage>
</organism>
<dbReference type="SUPFAM" id="SSF50978">
    <property type="entry name" value="WD40 repeat-like"/>
    <property type="match status" value="1"/>
</dbReference>
<dbReference type="OrthoDB" id="239865at2759"/>
<dbReference type="EMBL" id="CAACVS010000068">
    <property type="protein sequence ID" value="VEU35760.1"/>
    <property type="molecule type" value="Genomic_DNA"/>
</dbReference>
<feature type="region of interest" description="Disordered" evidence="1">
    <location>
        <begin position="452"/>
        <end position="473"/>
    </location>
</feature>
<feature type="compositionally biased region" description="Low complexity" evidence="1">
    <location>
        <begin position="396"/>
        <end position="412"/>
    </location>
</feature>
<dbReference type="InterPro" id="IPR051150">
    <property type="entry name" value="SWT21/TCAB1_mRNA_Telomere"/>
</dbReference>
<name>A0A448Z171_9STRA</name>
<gene>
    <name evidence="2" type="ORF">PSNMU_V1.4_AUG-EV-PASAV3_0025060</name>
</gene>
<accession>A0A448Z171</accession>
<evidence type="ECO:0000256" key="1">
    <source>
        <dbReference type="SAM" id="MobiDB-lite"/>
    </source>
</evidence>
<feature type="region of interest" description="Disordered" evidence="1">
    <location>
        <begin position="392"/>
        <end position="412"/>
    </location>
</feature>
<dbReference type="AlphaFoldDB" id="A0A448Z171"/>
<dbReference type="PANTHER" id="PTHR13211">
    <property type="entry name" value="TELOMERASE CAJAL BODY PROTEIN 1"/>
    <property type="match status" value="1"/>
</dbReference>
<keyword evidence="3" id="KW-1185">Reference proteome</keyword>
<dbReference type="Gene3D" id="2.130.10.10">
    <property type="entry name" value="YVTN repeat-like/Quinoprotein amine dehydrogenase"/>
    <property type="match status" value="2"/>
</dbReference>
<feature type="compositionally biased region" description="Basic and acidic residues" evidence="1">
    <location>
        <begin position="80"/>
        <end position="92"/>
    </location>
</feature>
<proteinExistence type="predicted"/>
<evidence type="ECO:0000313" key="3">
    <source>
        <dbReference type="Proteomes" id="UP000291116"/>
    </source>
</evidence>
<dbReference type="PANTHER" id="PTHR13211:SF0">
    <property type="entry name" value="TELOMERASE CAJAL BODY PROTEIN 1"/>
    <property type="match status" value="1"/>
</dbReference>
<feature type="compositionally biased region" description="Polar residues" evidence="1">
    <location>
        <begin position="28"/>
        <end position="43"/>
    </location>
</feature>
<evidence type="ECO:0000313" key="2">
    <source>
        <dbReference type="EMBL" id="VEU35760.1"/>
    </source>
</evidence>
<feature type="region of interest" description="Disordered" evidence="1">
    <location>
        <begin position="22"/>
        <end position="45"/>
    </location>
</feature>
<sequence>MAPDSSSTGGLETSLLAESIAVCGGESNDGSNRGNADGSSSEIPQGCRFSPDGTCLLTARGSRLEIYNTPYEGEVCTEGDGDKNDDGNEKRPRWTPAITCHSGESVRSYAWYPHMKSSDPATCCFLGASRDSPVHLYDAYDGSIRATYRPYNGLDEMESPTTLCFAESGRKIVTGGLRTDRVLHVFDVNRPGREHSQPLIRLGKTRRSRDGQKGLGSAMAYSDATGVLALGTYSPGSIYLYDLRTYTKSAVAEIVVSPSATSGGTVCVSGHGKKGTTRNKNKRKRFAAPASEGVEEALPSIDFSAAKLRWYQSRTRGGVTQVEFGDGGTSLFSASRRSGAVLQWDLRKLSSSNACPGIASFATDNDTNQRIEFAVYGDRVWTGGRDGCVRVYSHRGSNGNSSSSSNSSNNSSNNNVSLLATIGGFKDCVNGISLCPDVDGHVDGSTGTNTMLQNLLSTGDSDDDEPKSNETGGLGKALLAVAIGSRHFPSETDWENEDPHASLTERINHFVGSTQIYSVVAP</sequence>
<dbReference type="Proteomes" id="UP000291116">
    <property type="component" value="Unassembled WGS sequence"/>
</dbReference>
<dbReference type="InterPro" id="IPR015943">
    <property type="entry name" value="WD40/YVTN_repeat-like_dom_sf"/>
</dbReference>
<reference evidence="2 3" key="1">
    <citation type="submission" date="2019-01" db="EMBL/GenBank/DDBJ databases">
        <authorList>
            <person name="Ferrante I. M."/>
        </authorList>
    </citation>
    <scope>NUCLEOTIDE SEQUENCE [LARGE SCALE GENOMIC DNA]</scope>
    <source>
        <strain evidence="2 3">B856</strain>
    </source>
</reference>